<organism evidence="1 2">
    <name type="scientific">Gymnopus androsaceus JB14</name>
    <dbReference type="NCBI Taxonomy" id="1447944"/>
    <lineage>
        <taxon>Eukaryota</taxon>
        <taxon>Fungi</taxon>
        <taxon>Dikarya</taxon>
        <taxon>Basidiomycota</taxon>
        <taxon>Agaricomycotina</taxon>
        <taxon>Agaricomycetes</taxon>
        <taxon>Agaricomycetidae</taxon>
        <taxon>Agaricales</taxon>
        <taxon>Marasmiineae</taxon>
        <taxon>Omphalotaceae</taxon>
        <taxon>Gymnopus</taxon>
    </lineage>
</organism>
<name>A0A6A4IER3_9AGAR</name>
<gene>
    <name evidence="1" type="ORF">BT96DRAFT_983466</name>
</gene>
<dbReference type="AlphaFoldDB" id="A0A6A4IER3"/>
<evidence type="ECO:0000313" key="1">
    <source>
        <dbReference type="EMBL" id="KAE9410772.1"/>
    </source>
</evidence>
<dbReference type="EMBL" id="ML769384">
    <property type="protein sequence ID" value="KAE9410772.1"/>
    <property type="molecule type" value="Genomic_DNA"/>
</dbReference>
<dbReference type="OrthoDB" id="433924at2759"/>
<evidence type="ECO:0000313" key="2">
    <source>
        <dbReference type="Proteomes" id="UP000799118"/>
    </source>
</evidence>
<dbReference type="Proteomes" id="UP000799118">
    <property type="component" value="Unassembled WGS sequence"/>
</dbReference>
<sequence>MEYHTLWKICLIPSVFGLAIKTYYGERKIWERLDKNFAFSELLDFIGKGTVSLMASPEASQQQEELSILTRSEIVKFCIQSVPSRDIGPQSAQFEVNEEMVDNLQRMMIQEEFFRNFRRFLVLTNEEEKTEREGIEFIPLQKSQA</sequence>
<proteinExistence type="predicted"/>
<keyword evidence="2" id="KW-1185">Reference proteome</keyword>
<reference evidence="1" key="1">
    <citation type="journal article" date="2019" name="Environ. Microbiol.">
        <title>Fungal ecological strategies reflected in gene transcription - a case study of two litter decomposers.</title>
        <authorList>
            <person name="Barbi F."/>
            <person name="Kohler A."/>
            <person name="Barry K."/>
            <person name="Baskaran P."/>
            <person name="Daum C."/>
            <person name="Fauchery L."/>
            <person name="Ihrmark K."/>
            <person name="Kuo A."/>
            <person name="LaButti K."/>
            <person name="Lipzen A."/>
            <person name="Morin E."/>
            <person name="Grigoriev I.V."/>
            <person name="Henrissat B."/>
            <person name="Lindahl B."/>
            <person name="Martin F."/>
        </authorList>
    </citation>
    <scope>NUCLEOTIDE SEQUENCE</scope>
    <source>
        <strain evidence="1">JB14</strain>
    </source>
</reference>
<accession>A0A6A4IER3</accession>
<protein>
    <submittedName>
        <fullName evidence="1">Uncharacterized protein</fullName>
    </submittedName>
</protein>